<dbReference type="InterPro" id="IPR039514">
    <property type="entry name" value="6GAL-like"/>
</dbReference>
<keyword evidence="3" id="KW-0624">Polysaccharide degradation</keyword>
<sequence length="518" mass="57413">MMKLKTFAALLVMTACYSCQNSAKEGQDTQPASEEISVRINTSKKYQEIDHFGASDAWSTQFVGTWPEAKRNGIAELLFSQEEDQEGNPKGIGLSLWRFNIGAGSAEQGEESDIKDEWRRAESFLEADGSYNWDRQAGQVWFASKARELGVEHLLLFPNSPPVNFTKNGKAYATNGESNLDPKHFDAFGEYMVQVIRGLRNKGLEVDYISPVNEPQWDWSDAGQEGTPFFNSDIAGIARSLNKALEEAALSTKIDIAEAAKIDYLYKEADKPGRGSQVQAFFDPASADYIGDLSHMGKAISGHSYFTTSPFQKAVSQREELHAAVAAVEGLKYWMSEYCILGDNGGEINGNGRDLGIDPALYMAKVIHNDLTIANASAWHWWVAVSPYDYKDGLVYIDHQKEDGNYYESKMLWALGNYSKFIRPGFHRMEASTSGSSSQTPDILASAFQDSQSNSSVIVLVNLGIKEASISLDINGELLKNGKIYLTDKEHDLEPVVWTNSDHLKLPARSIATIVTEE</sequence>
<dbReference type="Pfam" id="PF14587">
    <property type="entry name" value="Glyco_hydr_30_2"/>
    <property type="match status" value="1"/>
</dbReference>
<keyword evidence="4" id="KW-1185">Reference proteome</keyword>
<dbReference type="InterPro" id="IPR039743">
    <property type="entry name" value="6GAL/EXGAL"/>
</dbReference>
<dbReference type="Gene3D" id="2.60.40.1180">
    <property type="entry name" value="Golgi alpha-mannosidase II"/>
    <property type="match status" value="1"/>
</dbReference>
<feature type="signal peptide" evidence="1">
    <location>
        <begin position="1"/>
        <end position="23"/>
    </location>
</feature>
<dbReference type="InterPro" id="IPR013780">
    <property type="entry name" value="Glyco_hydro_b"/>
</dbReference>
<dbReference type="InterPro" id="IPR017853">
    <property type="entry name" value="GH"/>
</dbReference>
<protein>
    <submittedName>
        <fullName evidence="3">Xylanase</fullName>
    </submittedName>
</protein>
<feature type="domain" description="Endo-beta-1,6-galactanase-like" evidence="2">
    <location>
        <begin position="36"/>
        <end position="396"/>
    </location>
</feature>
<dbReference type="PANTHER" id="PTHR42767">
    <property type="entry name" value="ENDO-BETA-1,6-GALACTANASE"/>
    <property type="match status" value="1"/>
</dbReference>
<feature type="chain" id="PRO_5037664297" evidence="1">
    <location>
        <begin position="24"/>
        <end position="518"/>
    </location>
</feature>
<reference evidence="3" key="2">
    <citation type="submission" date="2020-09" db="EMBL/GenBank/DDBJ databases">
        <authorList>
            <person name="Sun Q."/>
            <person name="Kim S."/>
        </authorList>
    </citation>
    <scope>NUCLEOTIDE SEQUENCE</scope>
    <source>
        <strain evidence="3">KCTC 12368</strain>
    </source>
</reference>
<dbReference type="GO" id="GO:0004553">
    <property type="term" value="F:hydrolase activity, hydrolyzing O-glycosyl compounds"/>
    <property type="evidence" value="ECO:0007669"/>
    <property type="project" value="InterPro"/>
</dbReference>
<name>A0A918Q6G2_9BACT</name>
<comment type="caution">
    <text evidence="3">The sequence shown here is derived from an EMBL/GenBank/DDBJ whole genome shotgun (WGS) entry which is preliminary data.</text>
</comment>
<dbReference type="SUPFAM" id="SSF51445">
    <property type="entry name" value="(Trans)glycosidases"/>
    <property type="match status" value="1"/>
</dbReference>
<dbReference type="GO" id="GO:0045493">
    <property type="term" value="P:xylan catabolic process"/>
    <property type="evidence" value="ECO:0007669"/>
    <property type="project" value="UniProtKB-KW"/>
</dbReference>
<keyword evidence="1" id="KW-0732">Signal</keyword>
<evidence type="ECO:0000256" key="1">
    <source>
        <dbReference type="SAM" id="SignalP"/>
    </source>
</evidence>
<dbReference type="PANTHER" id="PTHR42767:SF1">
    <property type="entry name" value="ENDO-BETA-1,6-GALACTANASE-LIKE DOMAIN-CONTAINING PROTEIN"/>
    <property type="match status" value="1"/>
</dbReference>
<dbReference type="Gene3D" id="3.20.20.80">
    <property type="entry name" value="Glycosidases"/>
    <property type="match status" value="1"/>
</dbReference>
<dbReference type="Proteomes" id="UP000619457">
    <property type="component" value="Unassembled WGS sequence"/>
</dbReference>
<proteinExistence type="predicted"/>
<evidence type="ECO:0000313" key="3">
    <source>
        <dbReference type="EMBL" id="GGZ32362.1"/>
    </source>
</evidence>
<evidence type="ECO:0000259" key="2">
    <source>
        <dbReference type="Pfam" id="PF14587"/>
    </source>
</evidence>
<reference evidence="3" key="1">
    <citation type="journal article" date="2014" name="Int. J. Syst. Evol. Microbiol.">
        <title>Complete genome sequence of Corynebacterium casei LMG S-19264T (=DSM 44701T), isolated from a smear-ripened cheese.</title>
        <authorList>
            <consortium name="US DOE Joint Genome Institute (JGI-PGF)"/>
            <person name="Walter F."/>
            <person name="Albersmeier A."/>
            <person name="Kalinowski J."/>
            <person name="Ruckert C."/>
        </authorList>
    </citation>
    <scope>NUCLEOTIDE SEQUENCE</scope>
    <source>
        <strain evidence="3">KCTC 12368</strain>
    </source>
</reference>
<dbReference type="RefSeq" id="WP_229802458.1">
    <property type="nucleotide sequence ID" value="NZ_BMWX01000004.1"/>
</dbReference>
<evidence type="ECO:0000313" key="4">
    <source>
        <dbReference type="Proteomes" id="UP000619457"/>
    </source>
</evidence>
<organism evidence="3 4">
    <name type="scientific">Echinicola pacifica</name>
    <dbReference type="NCBI Taxonomy" id="346377"/>
    <lineage>
        <taxon>Bacteria</taxon>
        <taxon>Pseudomonadati</taxon>
        <taxon>Bacteroidota</taxon>
        <taxon>Cytophagia</taxon>
        <taxon>Cytophagales</taxon>
        <taxon>Cyclobacteriaceae</taxon>
        <taxon>Echinicola</taxon>
    </lineage>
</organism>
<keyword evidence="3" id="KW-0858">Xylan degradation</keyword>
<dbReference type="AlphaFoldDB" id="A0A918Q6G2"/>
<dbReference type="PROSITE" id="PS51257">
    <property type="entry name" value="PROKAR_LIPOPROTEIN"/>
    <property type="match status" value="1"/>
</dbReference>
<accession>A0A918Q6G2</accession>
<keyword evidence="3" id="KW-0378">Hydrolase</keyword>
<keyword evidence="3" id="KW-0119">Carbohydrate metabolism</keyword>
<keyword evidence="3" id="KW-0326">Glycosidase</keyword>
<dbReference type="EMBL" id="BMWX01000004">
    <property type="protein sequence ID" value="GGZ32362.1"/>
    <property type="molecule type" value="Genomic_DNA"/>
</dbReference>
<gene>
    <name evidence="3" type="ORF">GCM10007049_27280</name>
</gene>